<dbReference type="Gene3D" id="3.30.420.10">
    <property type="entry name" value="Ribonuclease H-like superfamily/Ribonuclease H"/>
    <property type="match status" value="1"/>
</dbReference>
<dbReference type="SUPFAM" id="SSF53098">
    <property type="entry name" value="Ribonuclease H-like"/>
    <property type="match status" value="1"/>
</dbReference>
<keyword evidence="2" id="KW-0378">Hydrolase</keyword>
<feature type="coiled-coil region" evidence="3">
    <location>
        <begin position="155"/>
        <end position="182"/>
    </location>
</feature>
<keyword evidence="7" id="KW-1185">Reference proteome</keyword>
<dbReference type="InterPro" id="IPR001584">
    <property type="entry name" value="Integrase_cat-core"/>
</dbReference>
<dbReference type="Proteomes" id="UP001408789">
    <property type="component" value="Unassembled WGS sequence"/>
</dbReference>
<name>A0AAP0H3B6_9ASTR</name>
<feature type="compositionally biased region" description="Low complexity" evidence="4">
    <location>
        <begin position="264"/>
        <end position="284"/>
    </location>
</feature>
<dbReference type="InterPro" id="IPR013103">
    <property type="entry name" value="RVT_2"/>
</dbReference>
<dbReference type="GO" id="GO:0003676">
    <property type="term" value="F:nucleic acid binding"/>
    <property type="evidence" value="ECO:0007669"/>
    <property type="project" value="InterPro"/>
</dbReference>
<dbReference type="InterPro" id="IPR043502">
    <property type="entry name" value="DNA/RNA_pol_sf"/>
</dbReference>
<dbReference type="InterPro" id="IPR012337">
    <property type="entry name" value="RNaseH-like_sf"/>
</dbReference>
<dbReference type="CDD" id="cd09272">
    <property type="entry name" value="RNase_HI_RT_Ty1"/>
    <property type="match status" value="1"/>
</dbReference>
<dbReference type="PANTHER" id="PTHR42648">
    <property type="entry name" value="TRANSPOSASE, PUTATIVE-RELATED"/>
    <property type="match status" value="1"/>
</dbReference>
<accession>A0AAP0H3B6</accession>
<keyword evidence="1" id="KW-0479">Metal-binding</keyword>
<gene>
    <name evidence="6" type="ORF">SSX86_007702</name>
</gene>
<sequence>MTDLTLGSLNGSSNKPPIFTPDDFDTWKLRMEGFVRSLDRRIWNRLTVGPYNPTVQSADDAQVQIPKPLDKYVEADYAELEYDHKAYWILQAALPNSILVGFKGYKTAHSLWNALSEMYEGSSEVKENKKDVLKQRYENFIYKTGESMTNQYLRFVSLLDELQKVEVTIEQADANRKFLRSLPPMWTVYTVSIRECKDLKKLKLSELHGVLSAYEMELNFKQNSLPEASPQLQTTALVTTDFQKISISLTLSQECKQPRRDGQNNNNNVQQRSNHGSNNNSNQQPTQPKPLGNQNVMAAVANQTECYECDDFVTEFEPINHALMAKEDSTEQVNEIPEKVLENLCSPACIEQVSKYRKHNTDLIDEQTNSILETQLEDLLNKLTISRQEIKDAKAENDVLEIKLKDALFTCDKFQTANKKVEKLWNAAMLGKTGIGYNNVEPPKEYSPVIAPIQALQKECSVSLIVNSTTSSPSESKSVESSSNCEVKDASTSPSVDQSKVLKPKVSFPPPTIYEPKDSKVGGKLHEQPNPSETEKMGKLTYHQVTNEESTKNTNTYQRKMFECVFYGEKGHMAAMCKFNPLSKAQNLLKPKTVSTQKRSTGRISPVRSNIMKYFDTESNKVLIGNNKNGSFSVLKPNRVPAELQPKFFSTGSEVQPEISKTLRSVTAPRQRPRVQFTDECDHFEGQGRRNPSRGKTTSRENLVKNKHNSQSEIPSSSSGNATVAFHSERSSQSNKFSNFNARISPVTSVDQIYTSPSELPKALTNKQKKYREYRERKIAERRLSKTNRQCQSSEQSEHLNIDQDDLLNEDPILNTLVLKEYKYYDASGKPKTSKAWEISMYWKNPKNINGGPVAFGSAKGHITAQGAVSNGMLTFDKNLNLMFTEREAIVLKPGVNIPEELVLLRAPRREGLYILDLSAATPGSGIACFISKASVDESDLWHRSSTVLEHCVSCLKGKQHKTSFKPKTESSITQPLELLHMDLFGPTRVRSLGKRSYCFVIIDDFTRYTWVFFLKTKDETTELLKRLIVSLENQAKLKVKTIRSDNGTKFKNHVLNSFCEEKGILRQFSAPRTPQQNGVAERRNRTLIEAAREMLADSKLPMVFWAEAVNTACYVQNRTLIVKGKNTTAYELWRGREPNIYFFKSFSCPVTILITNRLLPKFDEKADEGYFVGYSSVSKAFRVYNKSTKIVEETINVTFNEKSLNSFVSQPEWLFNIDALTIAFNFTIDKPLSSTVQEQEYKQNHMRSTDDIWQMNTKGLQMQPTFFSSISTKPVKPYNAKKTSEIVLADAEVLPVELPVKLPVEVQTDPVAVESPVETQPENNFLVNFENNEPDDSTDAGSNDYTLEHLISDSVPSSQEPTEISEPVSQTNNIELLPQLNIPHNGRSHEFPMFIDRRVSKDHQRENIIGDLSAPVLTRSKSIDANICLHAAFLSQEVPTKINDALEDESWVEAMQEELFQINKQKVWELVDLPEGEEPIGTKWNVYVKQPPGFEDPHYPNRVCKLIKALYGLKQAPRTWYETLSNYLLVNGYKRGAIDKTLFVKSDGKDTLMVQIYVDDIIFGSSSAALCKEFEGLMQSKFEMSSMGELNFFLGLQVKQTANGIFLNQSKYIQDMLKRFDMQSVSTSRTPISTSHKLNSDLSGKPVDVHLYRAMIGSLLYLTASRPDIMFSVCLCARYHYQPKESHMLAVKRIFRYLKGQPKLGLWYPKNSDFSFKAYTDSDYAGCNLDKKSTTGGCQFLGERLVSWQCKKQTCVSTSTAEAEYIAASSCCSQVLWIQNQMLDYGIKFMETPILADNNSAISITNNPVQHSKAKHIDIRYHFIRDCAEKHLIRMVKVHTNQQLADLFTKAFDEARFFYLISAIGMMNFD</sequence>
<dbReference type="SUPFAM" id="SSF56672">
    <property type="entry name" value="DNA/RNA polymerases"/>
    <property type="match status" value="1"/>
</dbReference>
<dbReference type="Pfam" id="PF25597">
    <property type="entry name" value="SH3_retrovirus"/>
    <property type="match status" value="1"/>
</dbReference>
<dbReference type="Pfam" id="PF07727">
    <property type="entry name" value="RVT_2"/>
    <property type="match status" value="1"/>
</dbReference>
<dbReference type="PROSITE" id="PS50994">
    <property type="entry name" value="INTEGRASE"/>
    <property type="match status" value="1"/>
</dbReference>
<evidence type="ECO:0000256" key="3">
    <source>
        <dbReference type="SAM" id="Coils"/>
    </source>
</evidence>
<feature type="region of interest" description="Disordered" evidence="4">
    <location>
        <begin position="469"/>
        <end position="536"/>
    </location>
</feature>
<dbReference type="InterPro" id="IPR036397">
    <property type="entry name" value="RNaseH_sf"/>
</dbReference>
<proteinExistence type="predicted"/>
<dbReference type="InterPro" id="IPR057670">
    <property type="entry name" value="SH3_retrovirus"/>
</dbReference>
<evidence type="ECO:0000256" key="4">
    <source>
        <dbReference type="SAM" id="MobiDB-lite"/>
    </source>
</evidence>
<evidence type="ECO:0000259" key="5">
    <source>
        <dbReference type="PROSITE" id="PS50994"/>
    </source>
</evidence>
<feature type="compositionally biased region" description="Low complexity" evidence="4">
    <location>
        <begin position="469"/>
        <end position="484"/>
    </location>
</feature>
<dbReference type="Pfam" id="PF14223">
    <property type="entry name" value="Retrotran_gag_2"/>
    <property type="match status" value="1"/>
</dbReference>
<feature type="region of interest" description="Disordered" evidence="4">
    <location>
        <begin position="255"/>
        <end position="292"/>
    </location>
</feature>
<dbReference type="InterPro" id="IPR039537">
    <property type="entry name" value="Retrotran_Ty1/copia-like"/>
</dbReference>
<dbReference type="EMBL" id="JBCNJP010000009">
    <property type="protein sequence ID" value="KAK9073378.1"/>
    <property type="molecule type" value="Genomic_DNA"/>
</dbReference>
<feature type="coiled-coil region" evidence="3">
    <location>
        <begin position="369"/>
        <end position="403"/>
    </location>
</feature>
<dbReference type="PANTHER" id="PTHR42648:SF32">
    <property type="entry name" value="RIBONUCLEASE H-LIKE DOMAIN, GAG-PRE-INTEGRASE DOMAIN PROTEIN-RELATED"/>
    <property type="match status" value="1"/>
</dbReference>
<feature type="region of interest" description="Disordered" evidence="4">
    <location>
        <begin position="682"/>
        <end position="734"/>
    </location>
</feature>
<feature type="compositionally biased region" description="Basic and acidic residues" evidence="4">
    <location>
        <begin position="515"/>
        <end position="536"/>
    </location>
</feature>
<evidence type="ECO:0000256" key="1">
    <source>
        <dbReference type="ARBA" id="ARBA00022723"/>
    </source>
</evidence>
<evidence type="ECO:0000256" key="2">
    <source>
        <dbReference type="ARBA" id="ARBA00022801"/>
    </source>
</evidence>
<dbReference type="GO" id="GO:0015074">
    <property type="term" value="P:DNA integration"/>
    <property type="evidence" value="ECO:0007669"/>
    <property type="project" value="InterPro"/>
</dbReference>
<feature type="compositionally biased region" description="Polar residues" evidence="4">
    <location>
        <begin position="709"/>
        <end position="722"/>
    </location>
</feature>
<organism evidence="6 7">
    <name type="scientific">Deinandra increscens subsp. villosa</name>
    <dbReference type="NCBI Taxonomy" id="3103831"/>
    <lineage>
        <taxon>Eukaryota</taxon>
        <taxon>Viridiplantae</taxon>
        <taxon>Streptophyta</taxon>
        <taxon>Embryophyta</taxon>
        <taxon>Tracheophyta</taxon>
        <taxon>Spermatophyta</taxon>
        <taxon>Magnoliopsida</taxon>
        <taxon>eudicotyledons</taxon>
        <taxon>Gunneridae</taxon>
        <taxon>Pentapetalae</taxon>
        <taxon>asterids</taxon>
        <taxon>campanulids</taxon>
        <taxon>Asterales</taxon>
        <taxon>Asteraceae</taxon>
        <taxon>Asteroideae</taxon>
        <taxon>Heliantheae alliance</taxon>
        <taxon>Madieae</taxon>
        <taxon>Madiinae</taxon>
        <taxon>Deinandra</taxon>
    </lineage>
</organism>
<dbReference type="GO" id="GO:0046872">
    <property type="term" value="F:metal ion binding"/>
    <property type="evidence" value="ECO:0007669"/>
    <property type="project" value="UniProtKB-KW"/>
</dbReference>
<evidence type="ECO:0000313" key="7">
    <source>
        <dbReference type="Proteomes" id="UP001408789"/>
    </source>
</evidence>
<feature type="domain" description="Integrase catalytic" evidence="5">
    <location>
        <begin position="972"/>
        <end position="1138"/>
    </location>
</feature>
<reference evidence="6 7" key="1">
    <citation type="submission" date="2024-04" db="EMBL/GenBank/DDBJ databases">
        <title>The reference genome of an endangered Asteraceae, Deinandra increscens subsp. villosa, native to the Central Coast of California.</title>
        <authorList>
            <person name="Guilliams M."/>
            <person name="Hasenstab-Lehman K."/>
            <person name="Meyer R."/>
            <person name="Mcevoy S."/>
        </authorList>
    </citation>
    <scope>NUCLEOTIDE SEQUENCE [LARGE SCALE GENOMIC DNA]</scope>
    <source>
        <tissue evidence="6">Leaf</tissue>
    </source>
</reference>
<dbReference type="GO" id="GO:0016787">
    <property type="term" value="F:hydrolase activity"/>
    <property type="evidence" value="ECO:0007669"/>
    <property type="project" value="UniProtKB-KW"/>
</dbReference>
<keyword evidence="3" id="KW-0175">Coiled coil</keyword>
<dbReference type="Pfam" id="PF00665">
    <property type="entry name" value="rve"/>
    <property type="match status" value="1"/>
</dbReference>
<evidence type="ECO:0000313" key="6">
    <source>
        <dbReference type="EMBL" id="KAK9073378.1"/>
    </source>
</evidence>
<comment type="caution">
    <text evidence="6">The sequence shown here is derived from an EMBL/GenBank/DDBJ whole genome shotgun (WGS) entry which is preliminary data.</text>
</comment>
<protein>
    <recommendedName>
        <fullName evidence="5">Integrase catalytic domain-containing protein</fullName>
    </recommendedName>
</protein>